<comment type="caution">
    <text evidence="2">The sequence shown here is derived from an EMBL/GenBank/DDBJ whole genome shotgun (WGS) entry which is preliminary data.</text>
</comment>
<gene>
    <name evidence="2" type="ORF">KC571_01955</name>
</gene>
<dbReference type="InterPro" id="IPR029063">
    <property type="entry name" value="SAM-dependent_MTases_sf"/>
</dbReference>
<reference evidence="2" key="1">
    <citation type="submission" date="2020-04" db="EMBL/GenBank/DDBJ databases">
        <authorList>
            <person name="Zhang T."/>
        </authorList>
    </citation>
    <scope>NUCLEOTIDE SEQUENCE</scope>
    <source>
        <strain evidence="2">HKST-UBA01</strain>
    </source>
</reference>
<dbReference type="CDD" id="cd02440">
    <property type="entry name" value="AdoMet_MTases"/>
    <property type="match status" value="1"/>
</dbReference>
<dbReference type="Pfam" id="PF08241">
    <property type="entry name" value="Methyltransf_11"/>
    <property type="match status" value="1"/>
</dbReference>
<name>A0A955LH09_UNCKA</name>
<dbReference type="PANTHER" id="PTHR43591">
    <property type="entry name" value="METHYLTRANSFERASE"/>
    <property type="match status" value="1"/>
</dbReference>
<evidence type="ECO:0000259" key="1">
    <source>
        <dbReference type="Pfam" id="PF08241"/>
    </source>
</evidence>
<dbReference type="InterPro" id="IPR013216">
    <property type="entry name" value="Methyltransf_11"/>
</dbReference>
<dbReference type="Gene3D" id="3.40.50.150">
    <property type="entry name" value="Vaccinia Virus protein VP39"/>
    <property type="match status" value="1"/>
</dbReference>
<dbReference type="EMBL" id="JAGQKX010000037">
    <property type="protein sequence ID" value="MCA9390142.1"/>
    <property type="molecule type" value="Genomic_DNA"/>
</dbReference>
<evidence type="ECO:0000313" key="2">
    <source>
        <dbReference type="EMBL" id="MCA9390142.1"/>
    </source>
</evidence>
<reference evidence="2" key="2">
    <citation type="journal article" date="2021" name="Microbiome">
        <title>Successional dynamics and alternative stable states in a saline activated sludge microbial community over 9 years.</title>
        <authorList>
            <person name="Wang Y."/>
            <person name="Ye J."/>
            <person name="Ju F."/>
            <person name="Liu L."/>
            <person name="Boyd J.A."/>
            <person name="Deng Y."/>
            <person name="Parks D.H."/>
            <person name="Jiang X."/>
            <person name="Yin X."/>
            <person name="Woodcroft B.J."/>
            <person name="Tyson G.W."/>
            <person name="Hugenholtz P."/>
            <person name="Polz M.F."/>
            <person name="Zhang T."/>
        </authorList>
    </citation>
    <scope>NUCLEOTIDE SEQUENCE</scope>
    <source>
        <strain evidence="2">HKST-UBA01</strain>
    </source>
</reference>
<protein>
    <submittedName>
        <fullName evidence="2">Class I SAM-dependent methyltransferase</fullName>
    </submittedName>
</protein>
<keyword evidence="2" id="KW-0808">Transferase</keyword>
<dbReference type="PANTHER" id="PTHR43591:SF24">
    <property type="entry name" value="2-METHOXY-6-POLYPRENYL-1,4-BENZOQUINOL METHYLASE, MITOCHONDRIAL"/>
    <property type="match status" value="1"/>
</dbReference>
<sequence length="254" mass="27847">MNTTAFDVTMWRKRAGQYSSLGWVQDGSLLQPLAEVAAELSLGKGNTYLDIGVGSGSVLNLLKQVIPYALGIGFDISPEMLRSANGLAGSIFIANAYQIPLLTNSIQFATMRMVLHHLCDSERAISEMVRVLIPGSTGVIAEYIVPDAKTLKFEEKVFALKEPGRKLWTPRSLHSLVKMQPGLRIDKIALAVMPQYSVRDWMGKSGLPQEVQDGVLQCYLTAPPAVVDSMGITITDNNDALVDRPFSYIVFTKK</sequence>
<evidence type="ECO:0000313" key="3">
    <source>
        <dbReference type="Proteomes" id="UP000701698"/>
    </source>
</evidence>
<dbReference type="SUPFAM" id="SSF53335">
    <property type="entry name" value="S-adenosyl-L-methionine-dependent methyltransferases"/>
    <property type="match status" value="1"/>
</dbReference>
<accession>A0A955LH09</accession>
<dbReference type="GO" id="GO:0008757">
    <property type="term" value="F:S-adenosylmethionine-dependent methyltransferase activity"/>
    <property type="evidence" value="ECO:0007669"/>
    <property type="project" value="InterPro"/>
</dbReference>
<dbReference type="Proteomes" id="UP000701698">
    <property type="component" value="Unassembled WGS sequence"/>
</dbReference>
<organism evidence="2 3">
    <name type="scientific">candidate division WWE3 bacterium</name>
    <dbReference type="NCBI Taxonomy" id="2053526"/>
    <lineage>
        <taxon>Bacteria</taxon>
        <taxon>Katanobacteria</taxon>
    </lineage>
</organism>
<dbReference type="AlphaFoldDB" id="A0A955LH09"/>
<dbReference type="GO" id="GO:0032259">
    <property type="term" value="P:methylation"/>
    <property type="evidence" value="ECO:0007669"/>
    <property type="project" value="UniProtKB-KW"/>
</dbReference>
<proteinExistence type="predicted"/>
<feature type="domain" description="Methyltransferase type 11" evidence="1">
    <location>
        <begin position="49"/>
        <end position="137"/>
    </location>
</feature>
<keyword evidence="2" id="KW-0489">Methyltransferase</keyword>